<keyword evidence="14" id="KW-0548">Nucleotidyltransferase</keyword>
<evidence type="ECO:0000256" key="1">
    <source>
        <dbReference type="ARBA" id="ARBA00002180"/>
    </source>
</evidence>
<evidence type="ECO:0000256" key="6">
    <source>
        <dbReference type="ARBA" id="ARBA00022741"/>
    </source>
</evidence>
<keyword evidence="18" id="KW-0862">Zinc</keyword>
<dbReference type="InterPro" id="IPR013103">
    <property type="entry name" value="RVT_2"/>
</dbReference>
<dbReference type="GO" id="GO:0004519">
    <property type="term" value="F:endonuclease activity"/>
    <property type="evidence" value="ECO:0007669"/>
    <property type="project" value="UniProtKB-KW"/>
</dbReference>
<dbReference type="GO" id="GO:0003964">
    <property type="term" value="F:RNA-directed DNA polymerase activity"/>
    <property type="evidence" value="ECO:0007669"/>
    <property type="project" value="UniProtKB-KW"/>
</dbReference>
<evidence type="ECO:0000256" key="10">
    <source>
        <dbReference type="ARBA" id="ARBA00022840"/>
    </source>
</evidence>
<dbReference type="InterPro" id="IPR001878">
    <property type="entry name" value="Znf_CCHC"/>
</dbReference>
<keyword evidence="15" id="KW-0917">Virion maturation</keyword>
<dbReference type="Pfam" id="PF22936">
    <property type="entry name" value="Pol_BBD"/>
    <property type="match status" value="1"/>
</dbReference>
<keyword evidence="16" id="KW-0233">DNA recombination</keyword>
<feature type="region of interest" description="Disordered" evidence="19">
    <location>
        <begin position="226"/>
        <end position="248"/>
    </location>
</feature>
<feature type="region of interest" description="Disordered" evidence="19">
    <location>
        <begin position="754"/>
        <end position="779"/>
    </location>
</feature>
<keyword evidence="14" id="KW-0808">Transferase</keyword>
<keyword evidence="4" id="KW-0540">Nuclease</keyword>
<dbReference type="GO" id="GO:0008270">
    <property type="term" value="F:zinc ion binding"/>
    <property type="evidence" value="ECO:0007669"/>
    <property type="project" value="UniProtKB-KW"/>
</dbReference>
<name>A0A1J3F7G4_NOCCA</name>
<dbReference type="GO" id="GO:0005524">
    <property type="term" value="F:ATP binding"/>
    <property type="evidence" value="ECO:0007669"/>
    <property type="project" value="UniProtKB-KW"/>
</dbReference>
<evidence type="ECO:0000256" key="7">
    <source>
        <dbReference type="ARBA" id="ARBA00022750"/>
    </source>
</evidence>
<dbReference type="GO" id="GO:0006508">
    <property type="term" value="P:proteolysis"/>
    <property type="evidence" value="ECO:0007669"/>
    <property type="project" value="UniProtKB-KW"/>
</dbReference>
<dbReference type="SUPFAM" id="SSF57756">
    <property type="entry name" value="Retrovirus zinc finger-like domains"/>
    <property type="match status" value="1"/>
</dbReference>
<organism evidence="22">
    <name type="scientific">Noccaea caerulescens</name>
    <name type="common">Alpine penny-cress</name>
    <name type="synonym">Thlaspi caerulescens</name>
    <dbReference type="NCBI Taxonomy" id="107243"/>
    <lineage>
        <taxon>Eukaryota</taxon>
        <taxon>Viridiplantae</taxon>
        <taxon>Streptophyta</taxon>
        <taxon>Embryophyta</taxon>
        <taxon>Tracheophyta</taxon>
        <taxon>Spermatophyta</taxon>
        <taxon>Magnoliopsida</taxon>
        <taxon>eudicotyledons</taxon>
        <taxon>Gunneridae</taxon>
        <taxon>Pentapetalae</taxon>
        <taxon>rosids</taxon>
        <taxon>malvids</taxon>
        <taxon>Brassicales</taxon>
        <taxon>Brassicaceae</taxon>
        <taxon>Coluteocarpeae</taxon>
        <taxon>Noccaea</taxon>
    </lineage>
</organism>
<dbReference type="GO" id="GO:0003887">
    <property type="term" value="F:DNA-directed DNA polymerase activity"/>
    <property type="evidence" value="ECO:0007669"/>
    <property type="project" value="UniProtKB-KW"/>
</dbReference>
<keyword evidence="8" id="KW-0255">Endonuclease</keyword>
<evidence type="ECO:0000256" key="18">
    <source>
        <dbReference type="PROSITE-ProRule" id="PRU00047"/>
    </source>
</evidence>
<protein>
    <submittedName>
        <fullName evidence="22">Retrovirus-related Pol polyprotein from transposon TNT 1-94</fullName>
    </submittedName>
</protein>
<evidence type="ECO:0000256" key="15">
    <source>
        <dbReference type="ARBA" id="ARBA00023113"/>
    </source>
</evidence>
<dbReference type="Pfam" id="PF14223">
    <property type="entry name" value="Retrotran_gag_2"/>
    <property type="match status" value="1"/>
</dbReference>
<dbReference type="CDD" id="cd09272">
    <property type="entry name" value="RNase_HI_RT_Ty1"/>
    <property type="match status" value="1"/>
</dbReference>
<reference evidence="22" key="1">
    <citation type="submission" date="2016-07" db="EMBL/GenBank/DDBJ databases">
        <title>De novo transcriptome assembly of four accessions of the metal hyperaccumulator plant Noccaea caerulescens.</title>
        <authorList>
            <person name="Blande D."/>
            <person name="Halimaa P."/>
            <person name="Tervahauta A.I."/>
            <person name="Aarts M.G."/>
            <person name="Karenlampi S.O."/>
        </authorList>
    </citation>
    <scope>NUCLEOTIDE SEQUENCE</scope>
</reference>
<keyword evidence="7" id="KW-0064">Aspartyl protease</keyword>
<feature type="domain" description="CCHC-type" evidence="20">
    <location>
        <begin position="255"/>
        <end position="268"/>
    </location>
</feature>
<keyword evidence="3" id="KW-0645">Protease</keyword>
<dbReference type="GO" id="GO:0003676">
    <property type="term" value="F:nucleic acid binding"/>
    <property type="evidence" value="ECO:0007669"/>
    <property type="project" value="InterPro"/>
</dbReference>
<dbReference type="InterPro" id="IPR012337">
    <property type="entry name" value="RNaseH-like_sf"/>
</dbReference>
<sequence>MAKDLMASTRVDVDRFDGTGDFGLWKTRMMAHFRILGLKDIITDFKLEKEVPVAETPVAGVSSKPLTEFVLDPLKHEKSEKALGMIINSVGDHVLRKIEHCVTAAEMWSLLDELYTESTLPNRIHLQLKFYTFKMNDSRSVDQNVDDFLKIVAEMNSLDVKVTDEVQAILFLTSLSSNYDQLAHTLKYGRETLTLKEVVSAVRSRERELAETSREYKNSAASLYTRERGRSYSKGPKDSNGRGRSRSNSRSRVTCWYCKKEGHVKKDCYARKKKFGDDAPGEAGVVTEKLVYSEALNVDDLKADDVWVLDSGCTFHMTARRDWFIDLQDNGGTTILLGDNHSIQSQGQGSIRINTHGGSIKVLHNVRYVPNLRRNLISTGTLDKLGYKHEGGDGKVRYFKNNKTALRGNLVNGLYILDGKTVLSESCNVEKKLDKTTLWHSRLGHMSINSLRVLSEKGLIDRKEVKDLEFCEHCVMGKSKRLSFNVGKHGTVDALGYVHADLWGSPNVTPSLSRKQYFLSIVDDKTRKVWLMFLSTKDETFLKFCEWQELVQNQVNKKVKVLRTDNGLEFCNTRFDDHCKAHGIERHRTCTYTPQQNGVAERMNRTIMEKVRCMLSESGLGEEFWAEAAATAAYLINRSPCSAIDHNVPEELWLNRKPGYKHLRRFGSVAYVHHDQGKLKPRALKGILLGYPQGTKGYKVWLMETEKCVISRNVVFHEELVFKDLDNGTEKGTDGNLKTGQSSETRGIEIIAETSSEGQQGQQQQVTENLVPGGATENGSNEIEEEEAEQIGEDEIGLASYQLARDRSRRIIAPPTRFNDYNMVAFALIVAEDLNHEEPQCYHEAMNSPEWVEWNDSMGEEMTSLAKNKTWIIVDRPKDKKVIGCRWLYRKKPGIPEVELRRFKSRLVARGFTQREGIDYDEVFAPVVKHVSIRILMSAVVNQDLELEQMDVKTAFLHGDLDQELFMEQPEGFEVDKDKDQVCLLKKSLYGLKQSPRLWNKKFNQFITGEKFIRSHQDSCVYVKKVEGGYVYLLLYVDDMLIAAKEMAEIDRLKSALSSEFEMKDMGAASRILGIDIKRDRKEGVLYLSQSSYLEKVVKRFNMGEAKSVNTPIGGHFKLSAVKEVSECIDTEKYPYSSAVGSVMYAMIGTRPDIAYAIGLISRFMSKPGIMHWEAVKWLLRYIRGTADLNLVFTKNKNFSVQGYCDSDFAGDLDRRRSTSGYVFTVGGNTVSWKSNLQPVVTLSTTEAEYVSLTEAVKEAIWIKGLLRDMGFSEEKAVVWCDSQSAICLSKNNVFHERTKHVSYKYHFIRDIIEDGEVEVSKVHTSENPADILTKSVPVIKFESALDVLRLIRIE</sequence>
<dbReference type="InterPro" id="IPR036397">
    <property type="entry name" value="RNaseH_sf"/>
</dbReference>
<evidence type="ECO:0000259" key="21">
    <source>
        <dbReference type="PROSITE" id="PS50994"/>
    </source>
</evidence>
<dbReference type="InterPro" id="IPR043502">
    <property type="entry name" value="DNA/RNA_pol_sf"/>
</dbReference>
<dbReference type="PANTHER" id="PTHR42648">
    <property type="entry name" value="TRANSPOSASE, PUTATIVE-RELATED"/>
    <property type="match status" value="1"/>
</dbReference>
<dbReference type="SUPFAM" id="SSF56672">
    <property type="entry name" value="DNA/RNA polymerases"/>
    <property type="match status" value="1"/>
</dbReference>
<dbReference type="Pfam" id="PF00665">
    <property type="entry name" value="rve"/>
    <property type="match status" value="1"/>
</dbReference>
<evidence type="ECO:0000256" key="9">
    <source>
        <dbReference type="ARBA" id="ARBA00022801"/>
    </source>
</evidence>
<keyword evidence="18" id="KW-0863">Zinc-finger</keyword>
<dbReference type="Gene3D" id="3.30.420.10">
    <property type="entry name" value="Ribonuclease H-like superfamily/Ribonuclease H"/>
    <property type="match status" value="1"/>
</dbReference>
<dbReference type="SUPFAM" id="SSF53098">
    <property type="entry name" value="Ribonuclease H-like"/>
    <property type="match status" value="1"/>
</dbReference>
<evidence type="ECO:0000259" key="20">
    <source>
        <dbReference type="PROSITE" id="PS50158"/>
    </source>
</evidence>
<dbReference type="Pfam" id="PF07727">
    <property type="entry name" value="RVT_2"/>
    <property type="match status" value="1"/>
</dbReference>
<comment type="function">
    <text evidence="1">The aspartyl protease (PR) mediates the proteolytic cleavages of the Gag and Gag-Pol polyproteins after assembly of the VLP.</text>
</comment>
<keyword evidence="2" id="KW-1188">Viral release from host cell</keyword>
<dbReference type="InterPro" id="IPR036875">
    <property type="entry name" value="Znf_CCHC_sf"/>
</dbReference>
<keyword evidence="13" id="KW-0695">RNA-directed DNA polymerase</keyword>
<dbReference type="Pfam" id="PF13976">
    <property type="entry name" value="gag_pre-integrs"/>
    <property type="match status" value="1"/>
</dbReference>
<evidence type="ECO:0000256" key="4">
    <source>
        <dbReference type="ARBA" id="ARBA00022722"/>
    </source>
</evidence>
<keyword evidence="11" id="KW-0460">Magnesium</keyword>
<feature type="compositionally biased region" description="Basic and acidic residues" evidence="19">
    <location>
        <begin position="226"/>
        <end position="241"/>
    </location>
</feature>
<dbReference type="EMBL" id="GEVK01015252">
    <property type="protein sequence ID" value="JAU37580.1"/>
    <property type="molecule type" value="Transcribed_RNA"/>
</dbReference>
<dbReference type="InterPro" id="IPR057670">
    <property type="entry name" value="SH3_retrovirus"/>
</dbReference>
<evidence type="ECO:0000256" key="13">
    <source>
        <dbReference type="ARBA" id="ARBA00022918"/>
    </source>
</evidence>
<dbReference type="GO" id="GO:0004190">
    <property type="term" value="F:aspartic-type endopeptidase activity"/>
    <property type="evidence" value="ECO:0007669"/>
    <property type="project" value="UniProtKB-KW"/>
</dbReference>
<dbReference type="InterPro" id="IPR054722">
    <property type="entry name" value="PolX-like_BBD"/>
</dbReference>
<accession>A0A1J3F7G4</accession>
<dbReference type="Gene3D" id="4.10.60.10">
    <property type="entry name" value="Zinc finger, CCHC-type"/>
    <property type="match status" value="1"/>
</dbReference>
<dbReference type="GO" id="GO:0006310">
    <property type="term" value="P:DNA recombination"/>
    <property type="evidence" value="ECO:0007669"/>
    <property type="project" value="UniProtKB-KW"/>
</dbReference>
<dbReference type="PANTHER" id="PTHR42648:SF11">
    <property type="entry name" value="TRANSPOSON TY4-P GAG-POL POLYPROTEIN"/>
    <property type="match status" value="1"/>
</dbReference>
<keyword evidence="10" id="KW-0067">ATP-binding</keyword>
<evidence type="ECO:0000256" key="17">
    <source>
        <dbReference type="ARBA" id="ARBA00023268"/>
    </source>
</evidence>
<evidence type="ECO:0000256" key="11">
    <source>
        <dbReference type="ARBA" id="ARBA00022842"/>
    </source>
</evidence>
<evidence type="ECO:0000256" key="2">
    <source>
        <dbReference type="ARBA" id="ARBA00022612"/>
    </source>
</evidence>
<dbReference type="InterPro" id="IPR001584">
    <property type="entry name" value="Integrase_cat-core"/>
</dbReference>
<evidence type="ECO:0000256" key="14">
    <source>
        <dbReference type="ARBA" id="ARBA00022932"/>
    </source>
</evidence>
<keyword evidence="5" id="KW-0479">Metal-binding</keyword>
<evidence type="ECO:0000256" key="12">
    <source>
        <dbReference type="ARBA" id="ARBA00022908"/>
    </source>
</evidence>
<dbReference type="Pfam" id="PF25597">
    <property type="entry name" value="SH3_retrovirus"/>
    <property type="match status" value="1"/>
</dbReference>
<dbReference type="SMART" id="SM00343">
    <property type="entry name" value="ZnF_C2HC"/>
    <property type="match status" value="1"/>
</dbReference>
<keyword evidence="14" id="KW-0239">DNA-directed DNA polymerase</keyword>
<evidence type="ECO:0000256" key="8">
    <source>
        <dbReference type="ARBA" id="ARBA00022759"/>
    </source>
</evidence>
<evidence type="ECO:0000313" key="22">
    <source>
        <dbReference type="EMBL" id="JAU37580.1"/>
    </source>
</evidence>
<keyword evidence="12" id="KW-0229">DNA integration</keyword>
<dbReference type="InterPro" id="IPR025724">
    <property type="entry name" value="GAG-pre-integrase_dom"/>
</dbReference>
<keyword evidence="6" id="KW-0547">Nucleotide-binding</keyword>
<evidence type="ECO:0000256" key="19">
    <source>
        <dbReference type="SAM" id="MobiDB-lite"/>
    </source>
</evidence>
<dbReference type="PROSITE" id="PS50158">
    <property type="entry name" value="ZF_CCHC"/>
    <property type="match status" value="1"/>
</dbReference>
<dbReference type="InterPro" id="IPR039537">
    <property type="entry name" value="Retrotran_Ty1/copia-like"/>
</dbReference>
<dbReference type="GO" id="GO:0015074">
    <property type="term" value="P:DNA integration"/>
    <property type="evidence" value="ECO:0007669"/>
    <property type="project" value="UniProtKB-KW"/>
</dbReference>
<dbReference type="PROSITE" id="PS50994">
    <property type="entry name" value="INTEGRASE"/>
    <property type="match status" value="1"/>
</dbReference>
<evidence type="ECO:0000256" key="5">
    <source>
        <dbReference type="ARBA" id="ARBA00022723"/>
    </source>
</evidence>
<evidence type="ECO:0000256" key="3">
    <source>
        <dbReference type="ARBA" id="ARBA00022670"/>
    </source>
</evidence>
<keyword evidence="9" id="KW-0378">Hydrolase</keyword>
<gene>
    <name evidence="22" type="ORF">LC_TR11264_c1_g1_i1_g.39637</name>
</gene>
<feature type="domain" description="Integrase catalytic" evidence="21">
    <location>
        <begin position="495"/>
        <end position="657"/>
    </location>
</feature>
<keyword evidence="17" id="KW-0511">Multifunctional enzyme</keyword>
<proteinExistence type="predicted"/>
<evidence type="ECO:0000256" key="16">
    <source>
        <dbReference type="ARBA" id="ARBA00023172"/>
    </source>
</evidence>